<dbReference type="InterPro" id="IPR036208">
    <property type="entry name" value="VHL_sf"/>
</dbReference>
<reference evidence="3 4" key="1">
    <citation type="submission" date="2019-01" db="EMBL/GenBank/DDBJ databases">
        <title>Pseudolysobacter antarctica gen. nov., sp. nov., isolated from Fildes Peninsula, Antarctica.</title>
        <authorList>
            <person name="Wei Z."/>
            <person name="Peng F."/>
        </authorList>
    </citation>
    <scope>NUCLEOTIDE SEQUENCE [LARGE SCALE GENOMIC DNA]</scope>
    <source>
        <strain evidence="3 4">AQ6-296</strain>
    </source>
</reference>
<feature type="domain" description="von Hippel-Lindau disease tumour suppressor beta" evidence="2">
    <location>
        <begin position="42"/>
        <end position="99"/>
    </location>
</feature>
<feature type="signal peptide" evidence="1">
    <location>
        <begin position="1"/>
        <end position="27"/>
    </location>
</feature>
<proteinExistence type="predicted"/>
<dbReference type="KEGG" id="xbc:ELE36_17110"/>
<keyword evidence="1" id="KW-0732">Signal</keyword>
<name>A0A411HN91_9GAMM</name>
<dbReference type="OrthoDB" id="8905713at2"/>
<dbReference type="Proteomes" id="UP000291562">
    <property type="component" value="Chromosome"/>
</dbReference>
<dbReference type="Pfam" id="PF01847">
    <property type="entry name" value="VHL"/>
    <property type="match status" value="1"/>
</dbReference>
<dbReference type="InterPro" id="IPR024053">
    <property type="entry name" value="VHL_beta_dom"/>
</dbReference>
<dbReference type="EMBL" id="CP035704">
    <property type="protein sequence ID" value="QBB71940.1"/>
    <property type="molecule type" value="Genomic_DNA"/>
</dbReference>
<sequence length="124" mass="13847">MLCNFRARALTLVVAVLLAGCAGSTQPQRVGSNQERAAKSIGNESKAEIEFVNKSGQVVKIYWLDFDGHRNLYKTLKVGESYNQQTYLMHPWLVTDANDKAWDIFFADAQPRTVNIVVPASKQS</sequence>
<dbReference type="RefSeq" id="WP_129835435.1">
    <property type="nucleotide sequence ID" value="NZ_CP035704.1"/>
</dbReference>
<protein>
    <recommendedName>
        <fullName evidence="2">von Hippel-Lindau disease tumour suppressor beta domain-containing protein</fullName>
    </recommendedName>
</protein>
<dbReference type="AlphaFoldDB" id="A0A411HN91"/>
<feature type="chain" id="PRO_5019011754" description="von Hippel-Lindau disease tumour suppressor beta domain-containing protein" evidence="1">
    <location>
        <begin position="28"/>
        <end position="124"/>
    </location>
</feature>
<accession>A0A411HN91</accession>
<dbReference type="InterPro" id="IPR037140">
    <property type="entry name" value="VHL_beta_dom_sf"/>
</dbReference>
<dbReference type="Gene3D" id="2.60.40.780">
    <property type="entry name" value="von Hippel-Lindau disease tumour suppressor, beta domain"/>
    <property type="match status" value="1"/>
</dbReference>
<keyword evidence="4" id="KW-1185">Reference proteome</keyword>
<evidence type="ECO:0000256" key="1">
    <source>
        <dbReference type="SAM" id="SignalP"/>
    </source>
</evidence>
<dbReference type="SUPFAM" id="SSF49468">
    <property type="entry name" value="VHL"/>
    <property type="match status" value="1"/>
</dbReference>
<evidence type="ECO:0000313" key="3">
    <source>
        <dbReference type="EMBL" id="QBB71940.1"/>
    </source>
</evidence>
<evidence type="ECO:0000259" key="2">
    <source>
        <dbReference type="Pfam" id="PF01847"/>
    </source>
</evidence>
<dbReference type="PROSITE" id="PS51257">
    <property type="entry name" value="PROKAR_LIPOPROTEIN"/>
    <property type="match status" value="1"/>
</dbReference>
<organism evidence="3 4">
    <name type="scientific">Pseudolysobacter antarcticus</name>
    <dbReference type="NCBI Taxonomy" id="2511995"/>
    <lineage>
        <taxon>Bacteria</taxon>
        <taxon>Pseudomonadati</taxon>
        <taxon>Pseudomonadota</taxon>
        <taxon>Gammaproteobacteria</taxon>
        <taxon>Lysobacterales</taxon>
        <taxon>Rhodanobacteraceae</taxon>
        <taxon>Pseudolysobacter</taxon>
    </lineage>
</organism>
<evidence type="ECO:0000313" key="4">
    <source>
        <dbReference type="Proteomes" id="UP000291562"/>
    </source>
</evidence>
<gene>
    <name evidence="3" type="ORF">ELE36_17110</name>
</gene>